<dbReference type="InterPro" id="IPR008030">
    <property type="entry name" value="NmrA-like"/>
</dbReference>
<dbReference type="SUPFAM" id="SSF51735">
    <property type="entry name" value="NAD(P)-binding Rossmann-fold domains"/>
    <property type="match status" value="1"/>
</dbReference>
<reference evidence="3" key="2">
    <citation type="submission" date="2023-07" db="EMBL/GenBank/DDBJ databases">
        <title>Duganella aceri sp. nov., isolated from tree sap.</title>
        <authorList>
            <person name="Kim I.S."/>
        </authorList>
    </citation>
    <scope>NUCLEOTIDE SEQUENCE [LARGE SCALE GENOMIC DNA]</scope>
    <source>
        <strain evidence="3">SAP-35</strain>
    </source>
</reference>
<dbReference type="Pfam" id="PF05368">
    <property type="entry name" value="NmrA"/>
    <property type="match status" value="1"/>
</dbReference>
<dbReference type="RefSeq" id="WP_166103188.1">
    <property type="nucleotide sequence ID" value="NZ_JAADJT010000005.1"/>
</dbReference>
<accession>A0ABX0FKQ8</accession>
<evidence type="ECO:0000313" key="3">
    <source>
        <dbReference type="Proteomes" id="UP000666369"/>
    </source>
</evidence>
<protein>
    <submittedName>
        <fullName evidence="2">NAD(P)H-binding protein</fullName>
    </submittedName>
</protein>
<dbReference type="PANTHER" id="PTHR43162:SF1">
    <property type="entry name" value="PRESTALK A DIFFERENTIATION PROTEIN A"/>
    <property type="match status" value="1"/>
</dbReference>
<gene>
    <name evidence="2" type="ORF">GW587_12645</name>
</gene>
<feature type="domain" description="NmrA-like" evidence="1">
    <location>
        <begin position="4"/>
        <end position="267"/>
    </location>
</feature>
<keyword evidence="3" id="KW-1185">Reference proteome</keyword>
<organism evidence="2 3">
    <name type="scientific">Duganella aceris</name>
    <dbReference type="NCBI Taxonomy" id="2703883"/>
    <lineage>
        <taxon>Bacteria</taxon>
        <taxon>Pseudomonadati</taxon>
        <taxon>Pseudomonadota</taxon>
        <taxon>Betaproteobacteria</taxon>
        <taxon>Burkholderiales</taxon>
        <taxon>Oxalobacteraceae</taxon>
        <taxon>Telluria group</taxon>
        <taxon>Duganella</taxon>
    </lineage>
</organism>
<dbReference type="InterPro" id="IPR036291">
    <property type="entry name" value="NAD(P)-bd_dom_sf"/>
</dbReference>
<reference evidence="2 3" key="1">
    <citation type="submission" date="2020-01" db="EMBL/GenBank/DDBJ databases">
        <authorList>
            <person name="Lee S.D."/>
        </authorList>
    </citation>
    <scope>NUCLEOTIDE SEQUENCE [LARGE SCALE GENOMIC DNA]</scope>
    <source>
        <strain evidence="2 3">SAP-35</strain>
    </source>
</reference>
<proteinExistence type="predicted"/>
<dbReference type="Gene3D" id="3.90.25.10">
    <property type="entry name" value="UDP-galactose 4-epimerase, domain 1"/>
    <property type="match status" value="1"/>
</dbReference>
<evidence type="ECO:0000259" key="1">
    <source>
        <dbReference type="Pfam" id="PF05368"/>
    </source>
</evidence>
<sequence length="294" mass="31658">MKYVITGSAGNVSKPLAEMLLQGGHDVTVVGRNPDNLKALVAKGAKAAIGDLHDVAFLTDAFKGADGVYLMLPPMWNSDDQKKESIVFAEGFKTAIQATGVTNAVFLSSYGAHRLDDAGAISGMGLAEKVLNTLDGVNILHLRAGYFYTNLLLSIDLIKTAGHMGNMFEIPDGTFTVVDPEDIARAAAQALTAGIKGHSFRYIVSDESGTDEIATLIGKEIGIPDLKWLRVPKEDFRNVLLSYGFAKGAANDYVEMFETLDSGRLFEHYVSSKATYSGTSIETFAKKFAAVYKQ</sequence>
<evidence type="ECO:0000313" key="2">
    <source>
        <dbReference type="EMBL" id="NGZ85097.1"/>
    </source>
</evidence>
<dbReference type="PANTHER" id="PTHR43162">
    <property type="match status" value="1"/>
</dbReference>
<dbReference type="EMBL" id="JAADJT010000005">
    <property type="protein sequence ID" value="NGZ85097.1"/>
    <property type="molecule type" value="Genomic_DNA"/>
</dbReference>
<comment type="caution">
    <text evidence="2">The sequence shown here is derived from an EMBL/GenBank/DDBJ whole genome shotgun (WGS) entry which is preliminary data.</text>
</comment>
<dbReference type="InterPro" id="IPR051604">
    <property type="entry name" value="Ergot_Alk_Oxidoreductase"/>
</dbReference>
<dbReference type="Gene3D" id="3.40.50.720">
    <property type="entry name" value="NAD(P)-binding Rossmann-like Domain"/>
    <property type="match status" value="1"/>
</dbReference>
<name>A0ABX0FKQ8_9BURK</name>
<dbReference type="Proteomes" id="UP000666369">
    <property type="component" value="Unassembled WGS sequence"/>
</dbReference>